<dbReference type="KEGG" id="acob:P0Y56_01640"/>
<reference evidence="2" key="1">
    <citation type="submission" date="2023-03" db="EMBL/GenBank/DDBJ databases">
        <title>Andean soil-derived lignocellulolytic bacterial consortium as a source of novel taxa and putative plastic-active enzymes.</title>
        <authorList>
            <person name="Diaz-Garcia L."/>
            <person name="Chuvochina M."/>
            <person name="Feuerriegel G."/>
            <person name="Bunk B."/>
            <person name="Sproer C."/>
            <person name="Streit W.R."/>
            <person name="Rodriguez L.M."/>
            <person name="Overmann J."/>
            <person name="Jimenez D.J."/>
        </authorList>
    </citation>
    <scope>NUCLEOTIDE SEQUENCE</scope>
    <source>
        <strain evidence="2">MAG 26</strain>
    </source>
</reference>
<dbReference type="Proteomes" id="UP001218362">
    <property type="component" value="Chromosome"/>
</dbReference>
<proteinExistence type="predicted"/>
<accession>A0AAJ5X7F1</accession>
<gene>
    <name evidence="2" type="ORF">P0Y56_01640</name>
</gene>
<organism evidence="2 3">
    <name type="scientific">Candidatus Andeanibacterium colombiense</name>
    <dbReference type="NCBI Taxonomy" id="3121345"/>
    <lineage>
        <taxon>Bacteria</taxon>
        <taxon>Pseudomonadati</taxon>
        <taxon>Pseudomonadota</taxon>
        <taxon>Alphaproteobacteria</taxon>
        <taxon>Sphingomonadales</taxon>
        <taxon>Sphingomonadaceae</taxon>
        <taxon>Candidatus Andeanibacterium</taxon>
    </lineage>
</organism>
<evidence type="ECO:0000313" key="2">
    <source>
        <dbReference type="EMBL" id="WEK47013.1"/>
    </source>
</evidence>
<feature type="signal peptide" evidence="1">
    <location>
        <begin position="1"/>
        <end position="24"/>
    </location>
</feature>
<evidence type="ECO:0000256" key="1">
    <source>
        <dbReference type="SAM" id="SignalP"/>
    </source>
</evidence>
<dbReference type="EMBL" id="CP119316">
    <property type="protein sequence ID" value="WEK47013.1"/>
    <property type="molecule type" value="Genomic_DNA"/>
</dbReference>
<evidence type="ECO:0000313" key="3">
    <source>
        <dbReference type="Proteomes" id="UP001218362"/>
    </source>
</evidence>
<name>A0AAJ5X7F1_9SPHN</name>
<dbReference type="AlphaFoldDB" id="A0AAJ5X7F1"/>
<protein>
    <submittedName>
        <fullName evidence="2">Uncharacterized protein</fullName>
    </submittedName>
</protein>
<sequence>MRHYLIVGLIGTLAAAALTAEAPAEVPSRFELGLDCAAAATVSTMLLKQTKAPAAMQESYASTLASVGGMLHDLAPAAGMTDAQVDLEITRRSNVLVDSLNATPDDGYQAAVLKQVSLEPDGGMGACTTLLNEVRIEKKP</sequence>
<feature type="chain" id="PRO_5042582443" evidence="1">
    <location>
        <begin position="25"/>
        <end position="140"/>
    </location>
</feature>
<keyword evidence="1" id="KW-0732">Signal</keyword>